<name>A0A1Y1B9H8_VIBPH</name>
<dbReference type="EMBL" id="AP014859">
    <property type="protein sequence ID" value="BAX56784.1"/>
    <property type="molecule type" value="Genomic_DNA"/>
</dbReference>
<protein>
    <submittedName>
        <fullName evidence="1">Uncharacterized protein</fullName>
    </submittedName>
</protein>
<organism evidence="1">
    <name type="scientific">Vibrio parahaemolyticus</name>
    <dbReference type="NCBI Taxonomy" id="670"/>
    <lineage>
        <taxon>Bacteria</taxon>
        <taxon>Pseudomonadati</taxon>
        <taxon>Pseudomonadota</taxon>
        <taxon>Gammaproteobacteria</taxon>
        <taxon>Vibrionales</taxon>
        <taxon>Vibrionaceae</taxon>
        <taxon>Vibrio</taxon>
    </lineage>
</organism>
<reference evidence="1" key="1">
    <citation type="journal article" date="2017" name="Infect. Genet. Evol.">
        <title>Plasmid dynamics in Vibrio parahaemolyticus strains related to shrimp Acute Hepatopancreatic Necrosis Syndrome (AHPNS).</title>
        <authorList>
            <person name="Theethakaew C."/>
            <person name="Nakamura S."/>
            <person name="Motooka D."/>
            <person name="Matsuda S."/>
            <person name="Kodama T."/>
            <person name="Chonsin K."/>
            <person name="Suthienkul O."/>
            <person name="Iida T."/>
        </authorList>
    </citation>
    <scope>NUCLEOTIDE SEQUENCE</scope>
    <source>
        <strain evidence="1">VPE61</strain>
        <plasmid evidence="1">pVP2HP</plasmid>
        <plasmid evidence="2">pVPE61b</plasmid>
    </source>
</reference>
<geneLocation type="plasmid" evidence="1">
    <name>pVP2HP</name>
</geneLocation>
<keyword evidence="1" id="KW-0614">Plasmid</keyword>
<dbReference type="AlphaFoldDB" id="A0A1Y1B9H8"/>
<evidence type="ECO:0000313" key="2">
    <source>
        <dbReference type="EMBL" id="BAX57046.1"/>
    </source>
</evidence>
<accession>A0A1Y1B9H8</accession>
<evidence type="ECO:0000313" key="1">
    <source>
        <dbReference type="EMBL" id="BAX56784.1"/>
    </source>
</evidence>
<sequence>MSNAIQKLPHTTLTLQQTHSKNATRIESLLNSLLAVL</sequence>
<geneLocation type="plasmid" evidence="2">
    <name>pVPE61b</name>
</geneLocation>
<proteinExistence type="predicted"/>
<dbReference type="EMBL" id="AP014861">
    <property type="protein sequence ID" value="BAX57046.1"/>
    <property type="molecule type" value="Genomic_DNA"/>
</dbReference>